<feature type="transmembrane region" description="Helical" evidence="1">
    <location>
        <begin position="95"/>
        <end position="117"/>
    </location>
</feature>
<keyword evidence="1" id="KW-0812">Transmembrane</keyword>
<evidence type="ECO:0000313" key="3">
    <source>
        <dbReference type="Proteomes" id="UP001367030"/>
    </source>
</evidence>
<proteinExistence type="predicted"/>
<organism evidence="2 3">
    <name type="scientific">Variovorax robiniae</name>
    <dbReference type="NCBI Taxonomy" id="1836199"/>
    <lineage>
        <taxon>Bacteria</taxon>
        <taxon>Pseudomonadati</taxon>
        <taxon>Pseudomonadota</taxon>
        <taxon>Betaproteobacteria</taxon>
        <taxon>Burkholderiales</taxon>
        <taxon>Comamonadaceae</taxon>
        <taxon>Variovorax</taxon>
    </lineage>
</organism>
<accession>A0ABU8XJS6</accession>
<dbReference type="EMBL" id="JBBKZS010000069">
    <property type="protein sequence ID" value="MEJ8860126.1"/>
    <property type="molecule type" value="Genomic_DNA"/>
</dbReference>
<evidence type="ECO:0000256" key="1">
    <source>
        <dbReference type="SAM" id="Phobius"/>
    </source>
</evidence>
<reference evidence="2 3" key="1">
    <citation type="submission" date="2024-03" db="EMBL/GenBank/DDBJ databases">
        <title>Novel species of the genus Variovorax.</title>
        <authorList>
            <person name="Liu Q."/>
            <person name="Xin Y.-H."/>
        </authorList>
    </citation>
    <scope>NUCLEOTIDE SEQUENCE [LARGE SCALE GENOMIC DNA]</scope>
    <source>
        <strain evidence="2 3">KACC 18901</strain>
    </source>
</reference>
<keyword evidence="1" id="KW-0472">Membrane</keyword>
<feature type="transmembrane region" description="Helical" evidence="1">
    <location>
        <begin position="160"/>
        <end position="178"/>
    </location>
</feature>
<evidence type="ECO:0000313" key="2">
    <source>
        <dbReference type="EMBL" id="MEJ8860126.1"/>
    </source>
</evidence>
<feature type="transmembrane region" description="Helical" evidence="1">
    <location>
        <begin position="62"/>
        <end position="83"/>
    </location>
</feature>
<feature type="transmembrane region" description="Helical" evidence="1">
    <location>
        <begin position="37"/>
        <end position="55"/>
    </location>
</feature>
<sequence length="191" mass="20437">MSSRTVLLARGAFNVLFGLGSWVWLLTHDGQRLARGGTYALIDGLFGALLAFTLYRSSDARWLSVLAVCDGLIRLLIGSLMLANPGMERMILGGAVFMTGIILACSALGLGGMAYALMHGARSNSEDRVAMALPAFLISMFTLLLGVGLAVGLMDERQRIMLSCYALALGAVLLWAGWRAGRRPKWSPTNG</sequence>
<feature type="transmembrane region" description="Helical" evidence="1">
    <location>
        <begin position="7"/>
        <end position="25"/>
    </location>
</feature>
<feature type="transmembrane region" description="Helical" evidence="1">
    <location>
        <begin position="129"/>
        <end position="154"/>
    </location>
</feature>
<comment type="caution">
    <text evidence="2">The sequence shown here is derived from an EMBL/GenBank/DDBJ whole genome shotgun (WGS) entry which is preliminary data.</text>
</comment>
<protein>
    <submittedName>
        <fullName evidence="2">Uncharacterized protein</fullName>
    </submittedName>
</protein>
<dbReference type="RefSeq" id="WP_340340153.1">
    <property type="nucleotide sequence ID" value="NZ_JBBKZS010000069.1"/>
</dbReference>
<gene>
    <name evidence="2" type="ORF">WKW79_36755</name>
</gene>
<keyword evidence="3" id="KW-1185">Reference proteome</keyword>
<name>A0ABU8XJS6_9BURK</name>
<keyword evidence="1" id="KW-1133">Transmembrane helix</keyword>
<dbReference type="Proteomes" id="UP001367030">
    <property type="component" value="Unassembled WGS sequence"/>
</dbReference>